<organism evidence="2 3">
    <name type="scientific">Eubacterium limosum</name>
    <dbReference type="NCBI Taxonomy" id="1736"/>
    <lineage>
        <taxon>Bacteria</taxon>
        <taxon>Bacillati</taxon>
        <taxon>Bacillota</taxon>
        <taxon>Clostridia</taxon>
        <taxon>Eubacteriales</taxon>
        <taxon>Eubacteriaceae</taxon>
        <taxon>Eubacterium</taxon>
    </lineage>
</organism>
<dbReference type="KEGG" id="elim:B2M23_18420"/>
<evidence type="ECO:0000313" key="3">
    <source>
        <dbReference type="Proteomes" id="UP000192391"/>
    </source>
</evidence>
<feature type="transmembrane region" description="Helical" evidence="1">
    <location>
        <begin position="191"/>
        <end position="210"/>
    </location>
</feature>
<gene>
    <name evidence="2" type="ORF">B2M23_18420</name>
</gene>
<keyword evidence="1" id="KW-1133">Transmembrane helix</keyword>
<feature type="transmembrane region" description="Helical" evidence="1">
    <location>
        <begin position="101"/>
        <end position="124"/>
    </location>
</feature>
<dbReference type="Proteomes" id="UP000192391">
    <property type="component" value="Chromosome"/>
</dbReference>
<evidence type="ECO:0000313" key="2">
    <source>
        <dbReference type="EMBL" id="ARD67386.1"/>
    </source>
</evidence>
<protein>
    <submittedName>
        <fullName evidence="2">Uncharacterized protein</fullName>
    </submittedName>
</protein>
<sequence>MENGLKKRYILLRSIVTVFLALCIFNLIAGLTFTGLSLSVPSEVYEAAEITKPSDITKTVIQYYPESVQPIVKAIGRIAIWINPSYHVSFSAKNIPSNPKVVFQLVLWSNLSIACLSGVIWWQLRKLFSKMTSAEPPLPAEKIKALRCVSILLMIIATVPHTLETFLYNWFFGSFADIAFIDLGNIGSSGFSVIGSFPSLILLIIGICLFENSRRIYD</sequence>
<keyword evidence="1" id="KW-0472">Membrane</keyword>
<evidence type="ECO:0000256" key="1">
    <source>
        <dbReference type="SAM" id="Phobius"/>
    </source>
</evidence>
<dbReference type="RefSeq" id="WP_038351537.1">
    <property type="nucleotide sequence ID" value="NZ_CP019962.1"/>
</dbReference>
<proteinExistence type="predicted"/>
<name>A0AAC9QXK7_EUBLI</name>
<keyword evidence="1" id="KW-0812">Transmembrane</keyword>
<feature type="transmembrane region" description="Helical" evidence="1">
    <location>
        <begin position="145"/>
        <end position="171"/>
    </location>
</feature>
<accession>A0AAC9QXK7</accession>
<dbReference type="EMBL" id="CP019962">
    <property type="protein sequence ID" value="ARD67386.1"/>
    <property type="molecule type" value="Genomic_DNA"/>
</dbReference>
<reference evidence="3" key="1">
    <citation type="journal article" date="2017" name="Sci. Rep.">
        <title>Determination of the Genome and Primary Transcriptome of Syngas Fermenting Eubacterium limosum ATCC 8486.</title>
        <authorList>
            <person name="Song Y."/>
            <person name="Shin J."/>
            <person name="Jeong Y."/>
            <person name="Jin S."/>
            <person name="Lee J.K."/>
            <person name="Kim D.R."/>
            <person name="Kim S.C."/>
            <person name="Cho S."/>
            <person name="Cho B.K."/>
        </authorList>
    </citation>
    <scope>NUCLEOTIDE SEQUENCE [LARGE SCALE GENOMIC DNA]</scope>
    <source>
        <strain evidence="3">ATCC 8486</strain>
    </source>
</reference>
<dbReference type="AlphaFoldDB" id="A0AAC9QXK7"/>
<feature type="transmembrane region" description="Helical" evidence="1">
    <location>
        <begin position="12"/>
        <end position="33"/>
    </location>
</feature>